<reference evidence="1 2" key="1">
    <citation type="journal article" date="2016" name="Environ. Microbiol.">
        <title>New Methyloceanibacter diversity from North Sea sediments includes methanotroph containing solely the soluble methane monooxygenase.</title>
        <authorList>
            <person name="Vekeman B."/>
            <person name="Kerckhof F.M."/>
            <person name="Cremers G."/>
            <person name="de Vos P."/>
            <person name="Vandamme P."/>
            <person name="Boon N."/>
            <person name="Op den Camp H.J."/>
            <person name="Heylen K."/>
        </authorList>
    </citation>
    <scope>NUCLEOTIDE SEQUENCE [LARGE SCALE GENOMIC DNA]</scope>
    <source>
        <strain evidence="1 2">R-67176</strain>
    </source>
</reference>
<name>A0A1E3VLM1_9HYPH</name>
<protein>
    <submittedName>
        <fullName evidence="1">Uncharacterized protein</fullName>
    </submittedName>
</protein>
<dbReference type="Proteomes" id="UP000094172">
    <property type="component" value="Unassembled WGS sequence"/>
</dbReference>
<comment type="caution">
    <text evidence="1">The sequence shown here is derived from an EMBL/GenBank/DDBJ whole genome shotgun (WGS) entry which is preliminary data.</text>
</comment>
<keyword evidence="2" id="KW-1185">Reference proteome</keyword>
<evidence type="ECO:0000313" key="2">
    <source>
        <dbReference type="Proteomes" id="UP000094172"/>
    </source>
</evidence>
<evidence type="ECO:0000313" key="1">
    <source>
        <dbReference type="EMBL" id="ODR94439.1"/>
    </source>
</evidence>
<sequence>MVVRTTQYSLNASLWVTPLPWRRQRYEALGFLQVTQYSALPACTVLGMARKEAARAMPRHAAARLGHPNRMPPLMR</sequence>
<dbReference type="AlphaFoldDB" id="A0A1E3VLM1"/>
<accession>A0A1E3VLM1</accession>
<dbReference type="EMBL" id="LPWE01000012">
    <property type="protein sequence ID" value="ODR94439.1"/>
    <property type="molecule type" value="Genomic_DNA"/>
</dbReference>
<proteinExistence type="predicted"/>
<gene>
    <name evidence="1" type="ORF">AUC70_07175</name>
</gene>
<organism evidence="1 2">
    <name type="scientific">Methyloceanibacter stevinii</name>
    <dbReference type="NCBI Taxonomy" id="1774970"/>
    <lineage>
        <taxon>Bacteria</taxon>
        <taxon>Pseudomonadati</taxon>
        <taxon>Pseudomonadota</taxon>
        <taxon>Alphaproteobacteria</taxon>
        <taxon>Hyphomicrobiales</taxon>
        <taxon>Hyphomicrobiaceae</taxon>
        <taxon>Methyloceanibacter</taxon>
    </lineage>
</organism>